<evidence type="ECO:0000313" key="2">
    <source>
        <dbReference type="EMBL" id="EFM11323.1"/>
    </source>
</evidence>
<dbReference type="RefSeq" id="WP_006037780.1">
    <property type="nucleotide sequence ID" value="NZ_AEDD01000004.1"/>
</dbReference>
<keyword evidence="3" id="KW-1185">Reference proteome</keyword>
<proteinExistence type="predicted"/>
<evidence type="ECO:0000313" key="3">
    <source>
        <dbReference type="Proteomes" id="UP000005387"/>
    </source>
</evidence>
<evidence type="ECO:0000256" key="1">
    <source>
        <dbReference type="SAM" id="MobiDB-lite"/>
    </source>
</evidence>
<dbReference type="Pfam" id="PF05488">
    <property type="entry name" value="PAAR_motif"/>
    <property type="match status" value="1"/>
</dbReference>
<dbReference type="InterPro" id="IPR008727">
    <property type="entry name" value="PAAR_motif"/>
</dbReference>
<organism evidence="2 3">
    <name type="scientific">Paenibacillus curdlanolyticus YK9</name>
    <dbReference type="NCBI Taxonomy" id="717606"/>
    <lineage>
        <taxon>Bacteria</taxon>
        <taxon>Bacillati</taxon>
        <taxon>Bacillota</taxon>
        <taxon>Bacilli</taxon>
        <taxon>Bacillales</taxon>
        <taxon>Paenibacillaceae</taxon>
        <taxon>Paenibacillus</taxon>
    </lineage>
</organism>
<dbReference type="Gene3D" id="2.60.200.60">
    <property type="match status" value="1"/>
</dbReference>
<gene>
    <name evidence="2" type="ORF">PaecuDRAFT_1769</name>
</gene>
<dbReference type="AlphaFoldDB" id="E0I818"/>
<dbReference type="OrthoDB" id="9807902at2"/>
<name>E0I818_9BACL</name>
<dbReference type="eggNOG" id="COG4104">
    <property type="taxonomic scope" value="Bacteria"/>
</dbReference>
<protein>
    <submittedName>
        <fullName evidence="2">PAAR repeat-containing protein</fullName>
    </submittedName>
</protein>
<reference evidence="2 3" key="1">
    <citation type="submission" date="2010-07" db="EMBL/GenBank/DDBJ databases">
        <title>The draft genome of Paenibacillus curdlanolyticus YK9.</title>
        <authorList>
            <consortium name="US DOE Joint Genome Institute (JGI-PGF)"/>
            <person name="Lucas S."/>
            <person name="Copeland A."/>
            <person name="Lapidus A."/>
            <person name="Cheng J.-F."/>
            <person name="Bruce D."/>
            <person name="Goodwin L."/>
            <person name="Pitluck S."/>
            <person name="Land M.L."/>
            <person name="Hauser L."/>
            <person name="Chang Y.-J."/>
            <person name="Jeffries C."/>
            <person name="Anderson I.J."/>
            <person name="Johnson E."/>
            <person name="Loganathan U."/>
            <person name="Mulhopadhyay B."/>
            <person name="Kyrpides N."/>
            <person name="Woyke T.J."/>
        </authorList>
    </citation>
    <scope>NUCLEOTIDE SEQUENCE [LARGE SCALE GENOMIC DNA]</scope>
    <source>
        <strain evidence="2 3">YK9</strain>
    </source>
</reference>
<accession>E0I818</accession>
<feature type="region of interest" description="Disordered" evidence="1">
    <location>
        <begin position="1"/>
        <end position="25"/>
    </location>
</feature>
<dbReference type="CDD" id="cd14741">
    <property type="entry name" value="PAAR_5"/>
    <property type="match status" value="1"/>
</dbReference>
<sequence>MPPAARMGDPTSHGTPLSPGPGSANVLIGGKPAWRAASDFHACPLATPNPHAGGVVAAGSATVFINGLPAVRMGDTITEAGGPNAIMMGEPTVLIG</sequence>
<dbReference type="STRING" id="717606.PaecuDRAFT_1769"/>
<dbReference type="Proteomes" id="UP000005387">
    <property type="component" value="Unassembled WGS sequence"/>
</dbReference>
<dbReference type="EMBL" id="AEDD01000004">
    <property type="protein sequence ID" value="EFM11323.1"/>
    <property type="molecule type" value="Genomic_DNA"/>
</dbReference>